<dbReference type="GO" id="GO:0009401">
    <property type="term" value="P:phosphoenolpyruvate-dependent sugar phosphotransferase system"/>
    <property type="evidence" value="ECO:0007669"/>
    <property type="project" value="InterPro"/>
</dbReference>
<keyword evidence="7" id="KW-0418">Kinase</keyword>
<comment type="caution">
    <text evidence="7">The sequence shown here is derived from an EMBL/GenBank/DDBJ whole genome shotgun (WGS) entry which is preliminary data.</text>
</comment>
<evidence type="ECO:0000256" key="3">
    <source>
        <dbReference type="ARBA" id="ARBA00012095"/>
    </source>
</evidence>
<reference evidence="8 11" key="2">
    <citation type="journal article" date="2016" name="Front. Microbiol.">
        <title>Genomic Resource of Rice Seed Associated Bacteria.</title>
        <authorList>
            <person name="Midha S."/>
            <person name="Bansal K."/>
            <person name="Sharma S."/>
            <person name="Kumar N."/>
            <person name="Patil P.P."/>
            <person name="Chaudhry V."/>
            <person name="Patil P.B."/>
        </authorList>
    </citation>
    <scope>NUCLEOTIDE SEQUENCE [LARGE SCALE GENOMIC DNA]</scope>
    <source>
        <strain evidence="8 11">RSA11</strain>
    </source>
</reference>
<dbReference type="InterPro" id="IPR004701">
    <property type="entry name" value="PTS_EIIA_man-typ"/>
</dbReference>
<evidence type="ECO:0000313" key="11">
    <source>
        <dbReference type="Proteomes" id="UP000072605"/>
    </source>
</evidence>
<dbReference type="GO" id="GO:0047324">
    <property type="term" value="F:phosphoenolpyruvate-glycerone phosphotransferase activity"/>
    <property type="evidence" value="ECO:0007669"/>
    <property type="project" value="UniProtKB-EC"/>
</dbReference>
<evidence type="ECO:0000313" key="7">
    <source>
        <dbReference type="EMBL" id="KSU49403.1"/>
    </source>
</evidence>
<dbReference type="PROSITE" id="PS51096">
    <property type="entry name" value="PTS_EIIA_TYPE_4"/>
    <property type="match status" value="1"/>
</dbReference>
<dbReference type="EMBL" id="LNQL01000002">
    <property type="protein sequence ID" value="KSU49403.1"/>
    <property type="molecule type" value="Genomic_DNA"/>
</dbReference>
<dbReference type="InterPro" id="IPR039643">
    <property type="entry name" value="DhaM"/>
</dbReference>
<accession>A0A0V8GGL7</accession>
<dbReference type="Proteomes" id="UP001387110">
    <property type="component" value="Unassembled WGS sequence"/>
</dbReference>
<evidence type="ECO:0000259" key="6">
    <source>
        <dbReference type="PROSITE" id="PS51096"/>
    </source>
</evidence>
<dbReference type="GO" id="GO:0016020">
    <property type="term" value="C:membrane"/>
    <property type="evidence" value="ECO:0007669"/>
    <property type="project" value="InterPro"/>
</dbReference>
<name>A0A0V8GGL7_9BACL</name>
<evidence type="ECO:0000256" key="5">
    <source>
        <dbReference type="ARBA" id="ARBA00046577"/>
    </source>
</evidence>
<organism evidence="7 10">
    <name type="scientific">Exiguobacterium indicum</name>
    <dbReference type="NCBI Taxonomy" id="296995"/>
    <lineage>
        <taxon>Bacteria</taxon>
        <taxon>Bacillati</taxon>
        <taxon>Bacillota</taxon>
        <taxon>Bacilli</taxon>
        <taxon>Bacillales</taxon>
        <taxon>Bacillales Family XII. Incertae Sedis</taxon>
        <taxon>Exiguobacterium</taxon>
    </lineage>
</organism>
<dbReference type="Pfam" id="PF03610">
    <property type="entry name" value="EIIA-man"/>
    <property type="match status" value="1"/>
</dbReference>
<dbReference type="Proteomes" id="UP000072605">
    <property type="component" value="Unassembled WGS sequence"/>
</dbReference>
<keyword evidence="12" id="KW-1185">Reference proteome</keyword>
<dbReference type="OrthoDB" id="7065393at2"/>
<dbReference type="InterPro" id="IPR036662">
    <property type="entry name" value="PTS_EIIA_man-typ_sf"/>
</dbReference>
<dbReference type="Proteomes" id="UP000053797">
    <property type="component" value="Unassembled WGS sequence"/>
</dbReference>
<gene>
    <name evidence="9" type="primary">dhaM</name>
    <name evidence="7" type="ORF">AS033_08530</name>
    <name evidence="8" type="ORF">RSA11_04965</name>
    <name evidence="9" type="ORF">SZL87_09535</name>
</gene>
<comment type="subunit">
    <text evidence="5">Homodimer. The dihydroxyacetone kinase complex is composed of a homodimer of DhaM, a homodimer of DhaK and the subunit DhaL.</text>
</comment>
<dbReference type="RefSeq" id="WP_023467765.1">
    <property type="nucleotide sequence ID" value="NZ_FMYN01000002.1"/>
</dbReference>
<evidence type="ECO:0000313" key="10">
    <source>
        <dbReference type="Proteomes" id="UP000053797"/>
    </source>
</evidence>
<dbReference type="GO" id="GO:0019563">
    <property type="term" value="P:glycerol catabolic process"/>
    <property type="evidence" value="ECO:0007669"/>
    <property type="project" value="InterPro"/>
</dbReference>
<evidence type="ECO:0000313" key="9">
    <source>
        <dbReference type="EMBL" id="MEI4462664.1"/>
    </source>
</evidence>
<comment type="function">
    <text evidence="2">Component of the dihydroxyacetone kinase complex, which is responsible for the phosphoenolpyruvate (PEP)-dependent phosphorylation of dihydroxyacetone. DhaM serves as the phosphoryl donor. Is phosphorylated by phosphoenolpyruvate in an EI- and HPr-dependent reaction, and a phosphorelay system on histidine residues finally leads to phosphoryl transfer to DhaL and dihydroxyacetone.</text>
</comment>
<evidence type="ECO:0000256" key="4">
    <source>
        <dbReference type="ARBA" id="ARBA00022679"/>
    </source>
</evidence>
<evidence type="ECO:0000256" key="1">
    <source>
        <dbReference type="ARBA" id="ARBA00001113"/>
    </source>
</evidence>
<dbReference type="EMBL" id="JBAWKY010000002">
    <property type="protein sequence ID" value="MEI4462664.1"/>
    <property type="molecule type" value="Genomic_DNA"/>
</dbReference>
<protein>
    <recommendedName>
        <fullName evidence="3">phosphoenolpyruvate--glycerone phosphotransferase</fullName>
        <ecNumber evidence="3">2.7.1.121</ecNumber>
    </recommendedName>
</protein>
<reference evidence="7 10" key="1">
    <citation type="journal article" date="2015" name="Int. J. Syst. Evol. Microbiol.">
        <title>Exiguobacterium enclense sp. nov., isolated from sediment.</title>
        <authorList>
            <person name="Dastager S.G."/>
            <person name="Mawlankar R."/>
            <person name="Sonalkar V.V."/>
            <person name="Thorat M.N."/>
            <person name="Mual P."/>
            <person name="Verma A."/>
            <person name="Krishnamurthi S."/>
            <person name="Tang S.K."/>
            <person name="Li W.J."/>
        </authorList>
    </citation>
    <scope>NUCLEOTIDE SEQUENCE [LARGE SCALE GENOMIC DNA]</scope>
    <source>
        <strain evidence="7 10">NIO-1109</strain>
    </source>
</reference>
<evidence type="ECO:0000313" key="12">
    <source>
        <dbReference type="Proteomes" id="UP001387110"/>
    </source>
</evidence>
<dbReference type="Gene3D" id="3.40.50.510">
    <property type="entry name" value="Phosphotransferase system, mannose-type IIA component"/>
    <property type="match status" value="1"/>
</dbReference>
<dbReference type="PANTHER" id="PTHR38594">
    <property type="entry name" value="PEP-DEPENDENT DIHYDROXYACETONE KINASE, PHOSPHORYL DONOR SUBUNIT DHAM"/>
    <property type="match status" value="1"/>
</dbReference>
<keyword evidence="4 9" id="KW-0808">Transferase</keyword>
<reference evidence="9 12" key="3">
    <citation type="submission" date="2023-12" db="EMBL/GenBank/DDBJ databases">
        <authorList>
            <person name="Easwaran N."/>
            <person name="Lazarus H.P.S."/>
        </authorList>
    </citation>
    <scope>NUCLEOTIDE SEQUENCE [LARGE SCALE GENOMIC DNA]</scope>
    <source>
        <strain evidence="9 12">VIT-2023</strain>
    </source>
</reference>
<evidence type="ECO:0000256" key="2">
    <source>
        <dbReference type="ARBA" id="ARBA00002788"/>
    </source>
</evidence>
<sequence length="122" mass="12908">MVNLVLVSHSEKLATGLKELLAEMAPDTPVLIAAGLEDGSIGTDATRIEETLNTLDDDGVVLTDIGSATMNTELALELYSGERTVRFIDAPLVEGAFLAAVLSGQSKSVDEIEDGLKKEFSK</sequence>
<dbReference type="InterPro" id="IPR012844">
    <property type="entry name" value="DhaM_N"/>
</dbReference>
<dbReference type="NCBIfam" id="TIGR02364">
    <property type="entry name" value="dha_pts"/>
    <property type="match status" value="1"/>
</dbReference>
<dbReference type="EMBL" id="LDQV01000013">
    <property type="protein sequence ID" value="KTR27554.1"/>
    <property type="molecule type" value="Genomic_DNA"/>
</dbReference>
<dbReference type="PANTHER" id="PTHR38594:SF1">
    <property type="entry name" value="PEP-DEPENDENT DIHYDROXYACETONE KINASE, PHOSPHORYL DONOR SUBUNIT DHAM"/>
    <property type="match status" value="1"/>
</dbReference>
<dbReference type="SUPFAM" id="SSF53062">
    <property type="entry name" value="PTS system fructose IIA component-like"/>
    <property type="match status" value="1"/>
</dbReference>
<feature type="domain" description="PTS EIIA type-4" evidence="6">
    <location>
        <begin position="1"/>
        <end position="122"/>
    </location>
</feature>
<comment type="catalytic activity">
    <reaction evidence="1">
        <text>dihydroxyacetone + phosphoenolpyruvate = dihydroxyacetone phosphate + pyruvate</text>
        <dbReference type="Rhea" id="RHEA:18381"/>
        <dbReference type="ChEBI" id="CHEBI:15361"/>
        <dbReference type="ChEBI" id="CHEBI:16016"/>
        <dbReference type="ChEBI" id="CHEBI:57642"/>
        <dbReference type="ChEBI" id="CHEBI:58702"/>
        <dbReference type="EC" id="2.7.1.121"/>
    </reaction>
</comment>
<dbReference type="GeneID" id="90836264"/>
<evidence type="ECO:0000313" key="8">
    <source>
        <dbReference type="EMBL" id="KTR27554.1"/>
    </source>
</evidence>
<dbReference type="EC" id="2.7.1.121" evidence="3"/>
<proteinExistence type="predicted"/>
<dbReference type="AlphaFoldDB" id="A0A0V8GGL7"/>